<protein>
    <recommendedName>
        <fullName evidence="4">Ycf15</fullName>
    </recommendedName>
</protein>
<keyword evidence="3" id="KW-1185">Reference proteome</keyword>
<evidence type="ECO:0000313" key="3">
    <source>
        <dbReference type="Proteomes" id="UP001604336"/>
    </source>
</evidence>
<evidence type="ECO:0000256" key="1">
    <source>
        <dbReference type="SAM" id="MobiDB-lite"/>
    </source>
</evidence>
<feature type="region of interest" description="Disordered" evidence="1">
    <location>
        <begin position="1"/>
        <end position="57"/>
    </location>
</feature>
<dbReference type="EMBL" id="JBFOLK010000010">
    <property type="protein sequence ID" value="KAL2479632.1"/>
    <property type="molecule type" value="Genomic_DNA"/>
</dbReference>
<proteinExistence type="predicted"/>
<evidence type="ECO:0008006" key="4">
    <source>
        <dbReference type="Google" id="ProtNLM"/>
    </source>
</evidence>
<accession>A0ABD1QV55</accession>
<comment type="caution">
    <text evidence="2">The sequence shown here is derived from an EMBL/GenBank/DDBJ whole genome shotgun (WGS) entry which is preliminary data.</text>
</comment>
<dbReference type="AlphaFoldDB" id="A0ABD1QV55"/>
<evidence type="ECO:0000313" key="2">
    <source>
        <dbReference type="EMBL" id="KAL2479632.1"/>
    </source>
</evidence>
<reference evidence="3" key="1">
    <citation type="submission" date="2024-07" db="EMBL/GenBank/DDBJ databases">
        <title>Two chromosome-level genome assemblies of Korean endemic species Abeliophyllum distichum and Forsythia ovata (Oleaceae).</title>
        <authorList>
            <person name="Jang H."/>
        </authorList>
    </citation>
    <scope>NUCLEOTIDE SEQUENCE [LARGE SCALE GENOMIC DNA]</scope>
</reference>
<organism evidence="2 3">
    <name type="scientific">Abeliophyllum distichum</name>
    <dbReference type="NCBI Taxonomy" id="126358"/>
    <lineage>
        <taxon>Eukaryota</taxon>
        <taxon>Viridiplantae</taxon>
        <taxon>Streptophyta</taxon>
        <taxon>Embryophyta</taxon>
        <taxon>Tracheophyta</taxon>
        <taxon>Spermatophyta</taxon>
        <taxon>Magnoliopsida</taxon>
        <taxon>eudicotyledons</taxon>
        <taxon>Gunneridae</taxon>
        <taxon>Pentapetalae</taxon>
        <taxon>asterids</taxon>
        <taxon>lamiids</taxon>
        <taxon>Lamiales</taxon>
        <taxon>Oleaceae</taxon>
        <taxon>Forsythieae</taxon>
        <taxon>Abeliophyllum</taxon>
    </lineage>
</organism>
<gene>
    <name evidence="2" type="ORF">Adt_32598</name>
</gene>
<name>A0ABD1QV55_9LAMI</name>
<dbReference type="Proteomes" id="UP001604336">
    <property type="component" value="Unassembled WGS sequence"/>
</dbReference>
<sequence length="101" mass="11627">MSTVKSSDCETYIGRRVSQDGGKPRDKEFPFFPLESGNDPSRLHTSRWNSEGEGHNVEEVARKRKISLITNMDNEQFFSSQDPTSNLFFWSNEKTSRNSSF</sequence>